<dbReference type="GO" id="GO:0005789">
    <property type="term" value="C:endoplasmic reticulum membrane"/>
    <property type="evidence" value="ECO:0007669"/>
    <property type="project" value="UniProtKB-SubCell"/>
</dbReference>
<keyword evidence="12" id="KW-1185">Reference proteome</keyword>
<feature type="signal peptide" evidence="9">
    <location>
        <begin position="1"/>
        <end position="18"/>
    </location>
</feature>
<feature type="region of interest" description="Disordered" evidence="10">
    <location>
        <begin position="542"/>
        <end position="568"/>
    </location>
</feature>
<dbReference type="HOGENOM" id="CLU_018224_1_2_1"/>
<keyword evidence="5 9" id="KW-1133">Transmembrane helix</keyword>
<dbReference type="InterPro" id="IPR013320">
    <property type="entry name" value="ConA-like_dom_sf"/>
</dbReference>
<dbReference type="eggNOG" id="KOG0675">
    <property type="taxonomic scope" value="Eukaryota"/>
</dbReference>
<evidence type="ECO:0000256" key="7">
    <source>
        <dbReference type="ARBA" id="ARBA00023186"/>
    </source>
</evidence>
<dbReference type="OrthoDB" id="1938156at2759"/>
<dbReference type="AlphaFoldDB" id="G3B4F4"/>
<dbReference type="GO" id="GO:0051082">
    <property type="term" value="F:unfolded protein binding"/>
    <property type="evidence" value="ECO:0007669"/>
    <property type="project" value="InterPro"/>
</dbReference>
<reference evidence="11 12" key="1">
    <citation type="journal article" date="2011" name="Proc. Natl. Acad. Sci. U.S.A.">
        <title>Comparative genomics of xylose-fermenting fungi for enhanced biofuel production.</title>
        <authorList>
            <person name="Wohlbach D.J."/>
            <person name="Kuo A."/>
            <person name="Sato T.K."/>
            <person name="Potts K.M."/>
            <person name="Salamov A.A."/>
            <person name="LaButti K.M."/>
            <person name="Sun H."/>
            <person name="Clum A."/>
            <person name="Pangilinan J.L."/>
            <person name="Lindquist E.A."/>
            <person name="Lucas S."/>
            <person name="Lapidus A."/>
            <person name="Jin M."/>
            <person name="Gunawan C."/>
            <person name="Balan V."/>
            <person name="Dale B.E."/>
            <person name="Jeffries T.W."/>
            <person name="Zinkel R."/>
            <person name="Barry K.W."/>
            <person name="Grigoriev I.V."/>
            <person name="Gasch A.P."/>
        </authorList>
    </citation>
    <scope>NUCLEOTIDE SEQUENCE [LARGE SCALE GENOMIC DNA]</scope>
    <source>
        <strain evidence="12">ATCC 10573 / BCRC 21748 / CBS 615 / JCM 9827 / NBRC 10315 / NRRL Y-1498 / VKM Y-70</strain>
    </source>
</reference>
<dbReference type="GO" id="GO:0005509">
    <property type="term" value="F:calcium ion binding"/>
    <property type="evidence" value="ECO:0007669"/>
    <property type="project" value="InterPro"/>
</dbReference>
<evidence type="ECO:0000256" key="3">
    <source>
        <dbReference type="ARBA" id="ARBA00022692"/>
    </source>
</evidence>
<dbReference type="GO" id="GO:0006457">
    <property type="term" value="P:protein folding"/>
    <property type="evidence" value="ECO:0007669"/>
    <property type="project" value="InterPro"/>
</dbReference>
<dbReference type="InterPro" id="IPR001580">
    <property type="entry name" value="Calret/calnex"/>
</dbReference>
<dbReference type="FunFam" id="2.60.120.200:FF:000011">
    <property type="entry name" value="Probable calnexin"/>
    <property type="match status" value="1"/>
</dbReference>
<evidence type="ECO:0000256" key="5">
    <source>
        <dbReference type="ARBA" id="ARBA00022989"/>
    </source>
</evidence>
<dbReference type="EMBL" id="GL996521">
    <property type="protein sequence ID" value="EGV63811.1"/>
    <property type="molecule type" value="Genomic_DNA"/>
</dbReference>
<feature type="chain" id="PRO_5005131609" evidence="9">
    <location>
        <begin position="19"/>
        <end position="598"/>
    </location>
</feature>
<dbReference type="PANTHER" id="PTHR11073:SF1">
    <property type="entry name" value="CALNEXIN 14D-RELATED"/>
    <property type="match status" value="1"/>
</dbReference>
<dbReference type="Proteomes" id="UP000000707">
    <property type="component" value="Unassembled WGS sequence"/>
</dbReference>
<dbReference type="GO" id="GO:0036503">
    <property type="term" value="P:ERAD pathway"/>
    <property type="evidence" value="ECO:0007669"/>
    <property type="project" value="TreeGrafter"/>
</dbReference>
<dbReference type="KEGG" id="cten:18250274"/>
<organism evidence="12">
    <name type="scientific">Candida tenuis (strain ATCC 10573 / BCRC 21748 / CBS 615 / JCM 9827 / NBRC 10315 / NRRL Y-1498 / VKM Y-70)</name>
    <name type="common">Yeast</name>
    <name type="synonym">Yamadazyma tenuis</name>
    <dbReference type="NCBI Taxonomy" id="590646"/>
    <lineage>
        <taxon>Eukaryota</taxon>
        <taxon>Fungi</taxon>
        <taxon>Dikarya</taxon>
        <taxon>Ascomycota</taxon>
        <taxon>Saccharomycotina</taxon>
        <taxon>Pichiomycetes</taxon>
        <taxon>Debaryomycetaceae</taxon>
        <taxon>Yamadazyma</taxon>
    </lineage>
</organism>
<dbReference type="GeneID" id="18250274"/>
<evidence type="ECO:0000256" key="1">
    <source>
        <dbReference type="ARBA" id="ARBA00004115"/>
    </source>
</evidence>
<dbReference type="InterPro" id="IPR018124">
    <property type="entry name" value="Calret/calnex_CS"/>
</dbReference>
<dbReference type="Gene3D" id="2.10.250.10">
    <property type="entry name" value="Calreticulin/calnexin, P domain"/>
    <property type="match status" value="1"/>
</dbReference>
<dbReference type="Gene3D" id="2.60.120.200">
    <property type="match status" value="1"/>
</dbReference>
<evidence type="ECO:0000313" key="12">
    <source>
        <dbReference type="Proteomes" id="UP000000707"/>
    </source>
</evidence>
<evidence type="ECO:0000256" key="2">
    <source>
        <dbReference type="ARBA" id="ARBA00010983"/>
    </source>
</evidence>
<comment type="similarity">
    <text evidence="2 9">Belongs to the calreticulin family.</text>
</comment>
<dbReference type="PROSITE" id="PS00804">
    <property type="entry name" value="CALRETICULIN_2"/>
    <property type="match status" value="1"/>
</dbReference>
<evidence type="ECO:0000256" key="4">
    <source>
        <dbReference type="ARBA" id="ARBA00022824"/>
    </source>
</evidence>
<keyword evidence="3 9" id="KW-0812">Transmembrane</keyword>
<feature type="transmembrane region" description="Helical" evidence="9">
    <location>
        <begin position="500"/>
        <end position="524"/>
    </location>
</feature>
<dbReference type="FunFam" id="2.10.250.10:FF:000001">
    <property type="entry name" value="Calnexin homolog"/>
    <property type="match status" value="1"/>
</dbReference>
<evidence type="ECO:0000313" key="11">
    <source>
        <dbReference type="EMBL" id="EGV63811.1"/>
    </source>
</evidence>
<evidence type="ECO:0000256" key="10">
    <source>
        <dbReference type="SAM" id="MobiDB-lite"/>
    </source>
</evidence>
<evidence type="ECO:0000256" key="9">
    <source>
        <dbReference type="RuleBase" id="RU362126"/>
    </source>
</evidence>
<dbReference type="SUPFAM" id="SSF49899">
    <property type="entry name" value="Concanavalin A-like lectins/glucanases"/>
    <property type="match status" value="2"/>
</dbReference>
<protein>
    <submittedName>
        <fullName evidence="11">Calreticulin-domain-containing protein</fullName>
    </submittedName>
</protein>
<dbReference type="Pfam" id="PF00262">
    <property type="entry name" value="Calreticulin"/>
    <property type="match status" value="1"/>
</dbReference>
<sequence>MAMRGVLIISALFLGVSSVEHPSFVPFDTSQLAESSLFEQFLYGSLKDSNWQVSKAKKDDKFSYSGEWAIEPASKYPGISGDSGLVLKTKAAHHAISYKLDTPFDNTDNDLVLQYEIKTQDGLECGGTYIKLLNKDFDQSGPFSSQTPFQLMFGPDKCGSNDKIHFIINRKNPITNTYEEKHLSQAPMSRSTQVSTLYTLIFKRNSDFEIRINGQVVKAGNVLSKPHLLKPKLNPPKEIEDATMKKPDDWEDEEFIFDESVQKPEDYDEKYASAFIPDPEDTKPEGWLDDEPSYIVDASVKKPEEWIDEEDGEWMPPALRNPKCTVGCGEWKPKLISNKNYKGPWTPSFIPNPRYKGQWRPSKVPNPYYYEDHHPSNLGLIGGLGFELWSMEKDILFDNIYLGHSVQEAELIGNKTFIPKLEIEQLDYAQNRPKAVKGPSPPPKSFEEMLRDEENTLGVKQILIFFYLIFKREFLSMSDFYYQFRKDPANTLFDYPLKAAVYSGVILFGFTFFFGTVNAVVFYLSRWSDATKESINMAREAVDRDYGSSDSEGSDEESEDDSNSEGVPKIFEISAEGDEFEIKATSTERRQTEAVKRS</sequence>
<feature type="disulfide bond" evidence="8">
    <location>
        <begin position="125"/>
        <end position="158"/>
    </location>
</feature>
<evidence type="ECO:0000256" key="6">
    <source>
        <dbReference type="ARBA" id="ARBA00023136"/>
    </source>
</evidence>
<evidence type="ECO:0000256" key="8">
    <source>
        <dbReference type="PIRSR" id="PIRSR601580-3"/>
    </source>
</evidence>
<dbReference type="SUPFAM" id="SSF63887">
    <property type="entry name" value="P-domain of calnexin/calreticulin"/>
    <property type="match status" value="1"/>
</dbReference>
<dbReference type="PRINTS" id="PR00626">
    <property type="entry name" value="CALRETICULIN"/>
</dbReference>
<keyword evidence="6 9" id="KW-0472">Membrane</keyword>
<comment type="subcellular location">
    <subcellularLocation>
        <location evidence="1">Endoplasmic reticulum membrane</location>
        <topology evidence="1">Single-pass type I membrane protein</topology>
    </subcellularLocation>
</comment>
<dbReference type="STRING" id="590646.G3B4F4"/>
<keyword evidence="9" id="KW-0732">Signal</keyword>
<feature type="compositionally biased region" description="Acidic residues" evidence="10">
    <location>
        <begin position="552"/>
        <end position="563"/>
    </location>
</feature>
<gene>
    <name evidence="11" type="ORF">CANTEDRAFT_93321</name>
</gene>
<keyword evidence="7 9" id="KW-0143">Chaperone</keyword>
<name>G3B4F4_CANTC</name>
<keyword evidence="8" id="KW-1015">Disulfide bond</keyword>
<accession>G3B4F4</accession>
<dbReference type="InterPro" id="IPR009033">
    <property type="entry name" value="Calreticulin/calnexin_P_dom_sf"/>
</dbReference>
<dbReference type="PANTHER" id="PTHR11073">
    <property type="entry name" value="CALRETICULIN AND CALNEXIN"/>
    <property type="match status" value="1"/>
</dbReference>
<proteinExistence type="inferred from homology"/>
<keyword evidence="4 9" id="KW-0256">Endoplasmic reticulum</keyword>